<reference evidence="1" key="1">
    <citation type="submission" date="2022-10" db="EMBL/GenBank/DDBJ databases">
        <title>The complete genomes of actinobacterial strains from the NBC collection.</title>
        <authorList>
            <person name="Joergensen T.S."/>
            <person name="Alvarez Arevalo M."/>
            <person name="Sterndorff E.B."/>
            <person name="Faurdal D."/>
            <person name="Vuksanovic O."/>
            <person name="Mourched A.-S."/>
            <person name="Charusanti P."/>
            <person name="Shaw S."/>
            <person name="Blin K."/>
            <person name="Weber T."/>
        </authorList>
    </citation>
    <scope>NUCLEOTIDE SEQUENCE</scope>
    <source>
        <strain evidence="1">NBC_01482</strain>
    </source>
</reference>
<proteinExistence type="predicted"/>
<evidence type="ECO:0000313" key="1">
    <source>
        <dbReference type="EMBL" id="WUV47873.1"/>
    </source>
</evidence>
<evidence type="ECO:0000313" key="2">
    <source>
        <dbReference type="Proteomes" id="UP001432062"/>
    </source>
</evidence>
<dbReference type="EMBL" id="CP109441">
    <property type="protein sequence ID" value="WUV47873.1"/>
    <property type="molecule type" value="Genomic_DNA"/>
</dbReference>
<organism evidence="1 2">
    <name type="scientific">Nocardia vinacea</name>
    <dbReference type="NCBI Taxonomy" id="96468"/>
    <lineage>
        <taxon>Bacteria</taxon>
        <taxon>Bacillati</taxon>
        <taxon>Actinomycetota</taxon>
        <taxon>Actinomycetes</taxon>
        <taxon>Mycobacteriales</taxon>
        <taxon>Nocardiaceae</taxon>
        <taxon>Nocardia</taxon>
    </lineage>
</organism>
<sequence length="48" mass="5528">MTSTQDQGLRSLAGAWQLRSGTRRPMSQLRLTWLLMSQLRQASIRSRP</sequence>
<dbReference type="Proteomes" id="UP001432062">
    <property type="component" value="Chromosome"/>
</dbReference>
<keyword evidence="2" id="KW-1185">Reference proteome</keyword>
<gene>
    <name evidence="1" type="ORF">OG563_06475</name>
</gene>
<accession>A0ABZ1YXC8</accession>
<protein>
    <submittedName>
        <fullName evidence="1">Uncharacterized protein</fullName>
    </submittedName>
</protein>
<dbReference type="RefSeq" id="WP_157187247.1">
    <property type="nucleotide sequence ID" value="NZ_CP109149.1"/>
</dbReference>
<name>A0ABZ1YXC8_9NOCA</name>